<dbReference type="Proteomes" id="UP000184442">
    <property type="component" value="Unassembled WGS sequence"/>
</dbReference>
<feature type="domain" description="Orc1-like AAA ATPase" evidence="1">
    <location>
        <begin position="6"/>
        <end position="139"/>
    </location>
</feature>
<keyword evidence="3" id="KW-1185">Reference proteome</keyword>
<dbReference type="Gene3D" id="3.40.50.300">
    <property type="entry name" value="P-loop containing nucleotide triphosphate hydrolases"/>
    <property type="match status" value="1"/>
</dbReference>
<dbReference type="InterPro" id="IPR041664">
    <property type="entry name" value="AAA_16"/>
</dbReference>
<dbReference type="SUPFAM" id="SSF52540">
    <property type="entry name" value="P-loop containing nucleoside triphosphate hydrolases"/>
    <property type="match status" value="1"/>
</dbReference>
<evidence type="ECO:0000313" key="2">
    <source>
        <dbReference type="EMBL" id="SHI84080.1"/>
    </source>
</evidence>
<dbReference type="RefSeq" id="WP_073025633.1">
    <property type="nucleotide sequence ID" value="NZ_FQZS01000009.1"/>
</dbReference>
<dbReference type="InterPro" id="IPR027417">
    <property type="entry name" value="P-loop_NTPase"/>
</dbReference>
<proteinExistence type="predicted"/>
<organism evidence="2 3">
    <name type="scientific">Lutispora thermophila DSM 19022</name>
    <dbReference type="NCBI Taxonomy" id="1122184"/>
    <lineage>
        <taxon>Bacteria</taxon>
        <taxon>Bacillati</taxon>
        <taxon>Bacillota</taxon>
        <taxon>Clostridia</taxon>
        <taxon>Lutisporales</taxon>
        <taxon>Lutisporaceae</taxon>
        <taxon>Lutispora</taxon>
    </lineage>
</organism>
<reference evidence="2 3" key="1">
    <citation type="submission" date="2016-11" db="EMBL/GenBank/DDBJ databases">
        <authorList>
            <person name="Jaros S."/>
            <person name="Januszkiewicz K."/>
            <person name="Wedrychowicz H."/>
        </authorList>
    </citation>
    <scope>NUCLEOTIDE SEQUENCE [LARGE SCALE GENOMIC DNA]</scope>
    <source>
        <strain evidence="2 3">DSM 19022</strain>
    </source>
</reference>
<dbReference type="Pfam" id="PF13191">
    <property type="entry name" value="AAA_16"/>
    <property type="match status" value="1"/>
</dbReference>
<sequence length="162" mass="18656">MSSNIQLIGRDEVINRIIDRVESQDSVSIVGYDGMGKSSLLSAIIANFHKPNTLIVEIFDSEPSNTLEFYQTLFESLEREIEGNEEIDIELKYRLKGEFSKCDDFHLAAALRKTLNNAFSILRRWNVNTILVIDDFDRMTKCINEGNKEDAVENFKYLRNLV</sequence>
<dbReference type="STRING" id="1122184.SAMN02745176_01531"/>
<accession>A0A1M6EFI0</accession>
<evidence type="ECO:0000313" key="3">
    <source>
        <dbReference type="Proteomes" id="UP000184442"/>
    </source>
</evidence>
<evidence type="ECO:0000259" key="1">
    <source>
        <dbReference type="Pfam" id="PF13191"/>
    </source>
</evidence>
<protein>
    <submittedName>
        <fullName evidence="2">AAA ATPase domain-containing protein</fullName>
    </submittedName>
</protein>
<dbReference type="AlphaFoldDB" id="A0A1M6EFI0"/>
<dbReference type="EMBL" id="FQZS01000009">
    <property type="protein sequence ID" value="SHI84080.1"/>
    <property type="molecule type" value="Genomic_DNA"/>
</dbReference>
<gene>
    <name evidence="2" type="ORF">SAMN02745176_01531</name>
</gene>
<name>A0A1M6EFI0_9FIRM</name>